<feature type="compositionally biased region" description="Pro residues" evidence="8">
    <location>
        <begin position="2337"/>
        <end position="2351"/>
    </location>
</feature>
<feature type="compositionally biased region" description="Basic and acidic residues" evidence="8">
    <location>
        <begin position="2357"/>
        <end position="2383"/>
    </location>
</feature>
<dbReference type="InterPro" id="IPR019821">
    <property type="entry name" value="Kinesin_motor_CS"/>
</dbReference>
<feature type="coiled-coil region" evidence="7">
    <location>
        <begin position="1549"/>
        <end position="1583"/>
    </location>
</feature>
<dbReference type="SUPFAM" id="SSF57997">
    <property type="entry name" value="Tropomyosin"/>
    <property type="match status" value="1"/>
</dbReference>
<feature type="coiled-coil region" evidence="7">
    <location>
        <begin position="1957"/>
        <end position="2033"/>
    </location>
</feature>
<keyword evidence="4 6" id="KW-0067">ATP-binding</keyword>
<feature type="compositionally biased region" description="Polar residues" evidence="8">
    <location>
        <begin position="53"/>
        <end position="73"/>
    </location>
</feature>
<dbReference type="GO" id="GO:0007052">
    <property type="term" value="P:mitotic spindle organization"/>
    <property type="evidence" value="ECO:0007669"/>
    <property type="project" value="TreeGrafter"/>
</dbReference>
<feature type="region of interest" description="Disordered" evidence="8">
    <location>
        <begin position="2595"/>
        <end position="2669"/>
    </location>
</feature>
<dbReference type="InterPro" id="IPR027417">
    <property type="entry name" value="P-loop_NTPase"/>
</dbReference>
<feature type="region of interest" description="Disordered" evidence="8">
    <location>
        <begin position="1932"/>
        <end position="1953"/>
    </location>
</feature>
<feature type="compositionally biased region" description="Basic and acidic residues" evidence="8">
    <location>
        <begin position="1934"/>
        <end position="1944"/>
    </location>
</feature>
<keyword evidence="6" id="KW-0505">Motor protein</keyword>
<dbReference type="GO" id="GO:0005524">
    <property type="term" value="F:ATP binding"/>
    <property type="evidence" value="ECO:0007669"/>
    <property type="project" value="UniProtKB-UniRule"/>
</dbReference>
<sequence>MTARNSSPTPPSTPSPPPRRLSVASTASTSTLLSSSTATTSTIKVALRIRPPVSSQPSRGSRQVVQVLSDDTPTPNSVVVDGRKRFTFDSVFGPDHSQHDVYEAAVAPLVERFLEGYNATVMAYGQTGSGKTYTMGTAMDVAGFGWDSAEADDPREGIVARAIKHIFSAIDNGSHETGGEETKFDLSVSFIEMYNEDLIDLLTVPPMKGVTVREDPRGGIYWAGAREENVENVEEALRLLTAGLEHRQTTSTTLNQTSSRSHAIFSLQLCQRRWIPGNTADTGDAGDWQIVNSKFHFVDLAGSERLKRTKAVGERQREGISINSGLLALGNVINALGGEQATRQGGPVHVPYRDSKLTRLLQDGLGGNSQTAMIACISPCEADLGETLNTLLWANRGRNIRNTAFVNHEYQSEVRALKEQVARLKGEVGKHAPLPSNDADRLREENDELKKQLESLTQTQKSLRQRNDYLANELALVQSESVMMRIYAASPTPSATPSESSDVPLHNGQDSVIDFNGSTMSSIPLPKRNRIRPRSATSAELIRDLLISPSPNLPDEVSTTDDPIPTQATVRKLRAELRETTLAARQYLSQVDSLQTRLREREAEFEEAEQALQEEISELKALNAGAEDYIAGLEVQLTKHQALADQVERLETELEREREGRDADSGGPWERVRLLEEEVIELKNERKDVEVAWIKVAELEKELEEFRRQDLHAAASVVERAAPAAEGTFTPSVVIPATTKDTFENPPSDILSLRAAVSDLWNQLLEQETRTAELVGSEEDHRVAREEIQSKLKTLQSQLSQLEAEHNVPPAPINTTSTIAPVDPPALHSLLAESNQAYAALESEVAQLRQVASDAVARAAKLESENTALEQAREGAFKEVEERVKGVEQVLENLRMAEEANEELHNGVKELEGRMEALMKEKEELETLLKERENDLVQRDDRVEELEGHLKALENEIGEMKTAAAETATRSLEHGETLKGDLEGLREHVKELEGLLQHARDEKVNVEHTLQARVTDLEAEIDKAQQAVDTSRSEADNILKELQNEITSLHTDLSKARDQLSDSSSRTAELEQSLETEQRQASEAQAKLVAAEDAITTLRSELEAAAHEAHSLASAIHEADEKVRTAAQDRDAIQAERDSIIAERNALISELESLKSALEEATSHHETLSREIHDAKRQSVLLSDEKDKEREALQMRVAELEKEVEDAAGRLDAVVKEHETALNTVQSELAEKADNMATELANTQSHAKELEEEVETLRSGRVDLEEQLDAKMSEIESLTAHIDELERGVDEKDGQLEGLRADLSGLSKQLEEKQHVIDELLQKTEGYETELTDARQKVEELGRDLLDKGRELDQVTHQLDDVRTGSDRDLAEARTKLVELEDIHSGIVEAHAASEQHRTQLADEVEGLKAALEAKTRDLEALVTQLEELQIENGLKEDKVRDEVQVLKTELDVLQANVSTVTSERDEALQKIEDIVKELNRIVEGDGELDTVLTGAKSLVQDLRDGVKERDDRLGVVAQECEELTTRIGEIQQLLDQKHTEISERDTVVSDLRATLAALTTELDESKARVNELEAVQRDLHESITLRSETETQKVQEVQKLLDDKHAELAQQETVVAELQTTVAALRTELTESKERISELETVHRELHETRSLQAETENQQVAQIQKLLDEKQAELAQRETDLSDLQATLTALRTELNQSTDRVQELEAAQRSIEEARALHAETENQKMEQLQQLLDDKQAELAQREVDLSDLQTTLAALRIELETAQRSIEEARALQAETENQKVEQLQQLLDDKQAEAAQRETQLSDLQTTLSSLRTELDEKQAELAHREAEVSDLQSALTASRTELDEKQGELAQREADVADLQTALSTLRTQLDDSSVHVNELETVQRELEESRRLQSESQNLVSDLQAQLEALHVTLTETQDQLATELESSRAHEHEASELESGLLARDESNKALQNQLSESEVEKQALMDRVHQLETHCEDYAAKIGKFAKEVQYLASLREAVVIERDELLDKVNALEEQILHLQNESVQGTERGLEIESTRPQADVAQLDRECNDLLNGLGLAETQVETTSAATILDLENKMRTAEALATELEQNLSDTQQERDMLLVRMKELEHSNAEMEKEMIECKDLSVAGTREMEDRLGRMEVERDEALTKLQQLEAKVEELNSSLEEKETALQRIAELDALLESKDQELKDVQSQLSSLASTHETLKAESTDLREKVESMEKTQSERDVVPNESATADQESDDNSVLVGMYRTQIAEVVSERNSLRTEIEQLGTELGDKAKLEDELAQVVTERDELKQVVEALSNRVEEVEAKLNEAERRVPVIVDPPPPSRVSKPRPPSIQTGREADLRDSDEGDIGRDSLDTRRSASFDRRRRGGSSLRGLSPGEPISPTSIIDSIREIADRTNDTEATTEAGPGLAERERQELLRMIEILSMHISAADRQLEEDANTVARLEAELEDVRASSSASSETSFRDVSRSSTAVRLRVLEDRVNKQLDEIANMEYELVKARSVANAAQTRVVELENQLEEAKKKEREARAAQPLNAAVSKARGGHRGTFRLTPLELKEIMPSIMFEELTRKDGKRSSILTGAPERIQSAAKTRDRGSGARQNIPERWRDGSPLPAKRDPPQPDSPSSDPRSNRHHTQLAQQQHQHRLAQQQEIIGELGHQLSTAKRRVKDLQDQVQSLEQENYSSQNNIRMLMERVKYLEESRAILPPPPDDTLDRDGTSSSSSKRSRGASRGRSGSKEEGRTKSKSRTRSVGKEKDKDGEVKKKRSFWWGGRGKDEDSD</sequence>
<dbReference type="InterPro" id="IPR001752">
    <property type="entry name" value="Kinesin_motor_dom"/>
</dbReference>
<evidence type="ECO:0000256" key="3">
    <source>
        <dbReference type="ARBA" id="ARBA00022741"/>
    </source>
</evidence>
<feature type="region of interest" description="Disordered" evidence="8">
    <location>
        <begin position="2333"/>
        <end position="2407"/>
    </location>
</feature>
<dbReference type="PROSITE" id="PS00411">
    <property type="entry name" value="KINESIN_MOTOR_1"/>
    <property type="match status" value="1"/>
</dbReference>
<feature type="region of interest" description="Disordered" evidence="8">
    <location>
        <begin position="2208"/>
        <end position="2256"/>
    </location>
</feature>
<keyword evidence="2" id="KW-0963">Cytoplasm</keyword>
<dbReference type="GO" id="GO:0051231">
    <property type="term" value="P:spindle elongation"/>
    <property type="evidence" value="ECO:0007669"/>
    <property type="project" value="TreeGrafter"/>
</dbReference>
<feature type="compositionally biased region" description="Low complexity" evidence="8">
    <location>
        <begin position="2389"/>
        <end position="2398"/>
    </location>
</feature>
<evidence type="ECO:0000259" key="9">
    <source>
        <dbReference type="PROSITE" id="PS50067"/>
    </source>
</evidence>
<keyword evidence="3 6" id="KW-0547">Nucleotide-binding</keyword>
<evidence type="ECO:0000256" key="5">
    <source>
        <dbReference type="ARBA" id="ARBA00023054"/>
    </source>
</evidence>
<evidence type="ECO:0000256" key="1">
    <source>
        <dbReference type="ARBA" id="ARBA00004496"/>
    </source>
</evidence>
<dbReference type="Gene3D" id="3.40.850.10">
    <property type="entry name" value="Kinesin motor domain"/>
    <property type="match status" value="1"/>
</dbReference>
<dbReference type="Pfam" id="PF00225">
    <property type="entry name" value="Kinesin"/>
    <property type="match status" value="1"/>
</dbReference>
<feature type="region of interest" description="Disordered" evidence="8">
    <location>
        <begin position="1"/>
        <end position="35"/>
    </location>
</feature>
<dbReference type="Gene3D" id="1.10.287.1490">
    <property type="match status" value="5"/>
</dbReference>
<dbReference type="PROSITE" id="PS50067">
    <property type="entry name" value="KINESIN_MOTOR_2"/>
    <property type="match status" value="1"/>
</dbReference>
<feature type="coiled-coil region" evidence="7">
    <location>
        <begin position="570"/>
        <end position="692"/>
    </location>
</feature>
<gene>
    <name evidence="10" type="ORF">SPPG_00656</name>
</gene>
<dbReference type="GeneID" id="27684369"/>
<feature type="coiled-coil region" evidence="7">
    <location>
        <begin position="407"/>
        <end position="473"/>
    </location>
</feature>
<feature type="region of interest" description="Disordered" evidence="8">
    <location>
        <begin position="51"/>
        <end position="73"/>
    </location>
</feature>
<evidence type="ECO:0000256" key="2">
    <source>
        <dbReference type="ARBA" id="ARBA00022490"/>
    </source>
</evidence>
<feature type="binding site" evidence="6">
    <location>
        <begin position="125"/>
        <end position="132"/>
    </location>
    <ligand>
        <name>ATP</name>
        <dbReference type="ChEBI" id="CHEBI:30616"/>
    </ligand>
</feature>
<dbReference type="GO" id="GO:0003777">
    <property type="term" value="F:microtubule motor activity"/>
    <property type="evidence" value="ECO:0007669"/>
    <property type="project" value="InterPro"/>
</dbReference>
<dbReference type="eggNOG" id="KOG0244">
    <property type="taxonomic scope" value="Eukaryota"/>
</dbReference>
<dbReference type="SUPFAM" id="SSF52540">
    <property type="entry name" value="P-loop containing nucleoside triphosphate hydrolases"/>
    <property type="match status" value="1"/>
</dbReference>
<evidence type="ECO:0000313" key="10">
    <source>
        <dbReference type="EMBL" id="KND04969.1"/>
    </source>
</evidence>
<feature type="coiled-coil region" evidence="7">
    <location>
        <begin position="1609"/>
        <end position="1928"/>
    </location>
</feature>
<dbReference type="InterPro" id="IPR027640">
    <property type="entry name" value="Kinesin-like_fam"/>
</dbReference>
<dbReference type="SMART" id="SM00129">
    <property type="entry name" value="KISc"/>
    <property type="match status" value="1"/>
</dbReference>
<dbReference type="GO" id="GO:0008017">
    <property type="term" value="F:microtubule binding"/>
    <property type="evidence" value="ECO:0007669"/>
    <property type="project" value="InterPro"/>
</dbReference>
<name>A0A0L0HVR1_SPIPD</name>
<dbReference type="Proteomes" id="UP000053201">
    <property type="component" value="Unassembled WGS sequence"/>
</dbReference>
<dbReference type="RefSeq" id="XP_016613008.1">
    <property type="nucleotide sequence ID" value="XM_016748983.1"/>
</dbReference>
<feature type="compositionally biased region" description="Basic and acidic residues" evidence="8">
    <location>
        <begin position="2216"/>
        <end position="2242"/>
    </location>
</feature>
<feature type="coiled-coil region" evidence="7">
    <location>
        <begin position="2449"/>
        <end position="2552"/>
    </location>
</feature>
<dbReference type="GO" id="GO:0005737">
    <property type="term" value="C:cytoplasm"/>
    <property type="evidence" value="ECO:0007669"/>
    <property type="project" value="UniProtKB-SubCell"/>
</dbReference>
<proteinExistence type="inferred from homology"/>
<evidence type="ECO:0000256" key="4">
    <source>
        <dbReference type="ARBA" id="ARBA00022840"/>
    </source>
</evidence>
<dbReference type="PANTHER" id="PTHR47969">
    <property type="entry name" value="CHROMOSOME-ASSOCIATED KINESIN KIF4A-RELATED"/>
    <property type="match status" value="1"/>
</dbReference>
<dbReference type="OrthoDB" id="2160773at2759"/>
<dbReference type="EMBL" id="KQ257450">
    <property type="protein sequence ID" value="KND04969.1"/>
    <property type="molecule type" value="Genomic_DNA"/>
</dbReference>
<feature type="compositionally biased region" description="Polar residues" evidence="8">
    <location>
        <begin position="1073"/>
        <end position="1083"/>
    </location>
</feature>
<feature type="domain" description="Kinesin motor" evidence="9">
    <location>
        <begin position="42"/>
        <end position="400"/>
    </location>
</feature>
<comment type="subcellular location">
    <subcellularLocation>
        <location evidence="1">Cytoplasm</location>
    </subcellularLocation>
</comment>
<dbReference type="PANTHER" id="PTHR47969:SF15">
    <property type="entry name" value="CHROMOSOME-ASSOCIATED KINESIN KIF4A-RELATED"/>
    <property type="match status" value="1"/>
</dbReference>
<evidence type="ECO:0000313" key="11">
    <source>
        <dbReference type="Proteomes" id="UP000053201"/>
    </source>
</evidence>
<dbReference type="VEuPathDB" id="FungiDB:SPPG_00656"/>
<dbReference type="STRING" id="645134.A0A0L0HVR1"/>
<dbReference type="InterPro" id="IPR036961">
    <property type="entry name" value="Kinesin_motor_dom_sf"/>
</dbReference>
<feature type="region of interest" description="Disordered" evidence="8">
    <location>
        <begin position="2725"/>
        <end position="2801"/>
    </location>
</feature>
<feature type="compositionally biased region" description="Basic and acidic residues" evidence="8">
    <location>
        <begin position="2612"/>
        <end position="2641"/>
    </location>
</feature>
<dbReference type="InParanoid" id="A0A0L0HVR1"/>
<protein>
    <recommendedName>
        <fullName evidence="9">Kinesin motor domain-containing protein</fullName>
    </recommendedName>
</protein>
<dbReference type="PRINTS" id="PR00380">
    <property type="entry name" value="KINESINHEAVY"/>
</dbReference>
<feature type="region of interest" description="Disordered" evidence="8">
    <location>
        <begin position="1053"/>
        <end position="1085"/>
    </location>
</feature>
<feature type="coiled-coil region" evidence="7">
    <location>
        <begin position="1398"/>
        <end position="1471"/>
    </location>
</feature>
<reference evidence="10 11" key="1">
    <citation type="submission" date="2009-08" db="EMBL/GenBank/DDBJ databases">
        <title>The Genome Sequence of Spizellomyces punctatus strain DAOM BR117.</title>
        <authorList>
            <consortium name="The Broad Institute Genome Sequencing Platform"/>
            <person name="Russ C."/>
            <person name="Cuomo C."/>
            <person name="Shea T."/>
            <person name="Young S.K."/>
            <person name="Zeng Q."/>
            <person name="Koehrsen M."/>
            <person name="Haas B."/>
            <person name="Borodovsky M."/>
            <person name="Guigo R."/>
            <person name="Alvarado L."/>
            <person name="Berlin A."/>
            <person name="Bochicchio J."/>
            <person name="Borenstein D."/>
            <person name="Chapman S."/>
            <person name="Chen Z."/>
            <person name="Engels R."/>
            <person name="Freedman E."/>
            <person name="Gellesch M."/>
            <person name="Goldberg J."/>
            <person name="Griggs A."/>
            <person name="Gujja S."/>
            <person name="Heiman D."/>
            <person name="Hepburn T."/>
            <person name="Howarth C."/>
            <person name="Jen D."/>
            <person name="Larson L."/>
            <person name="Lewis B."/>
            <person name="Mehta T."/>
            <person name="Park D."/>
            <person name="Pearson M."/>
            <person name="Roberts A."/>
            <person name="Saif S."/>
            <person name="Shenoy N."/>
            <person name="Sisk P."/>
            <person name="Stolte C."/>
            <person name="Sykes S."/>
            <person name="Thomson T."/>
            <person name="Walk T."/>
            <person name="White J."/>
            <person name="Yandava C."/>
            <person name="Burger G."/>
            <person name="Gray M.W."/>
            <person name="Holland P.W.H."/>
            <person name="King N."/>
            <person name="Lang F.B.F."/>
            <person name="Roger A.J."/>
            <person name="Ruiz-Trillo I."/>
            <person name="Lander E."/>
            <person name="Nusbaum C."/>
        </authorList>
    </citation>
    <scope>NUCLEOTIDE SEQUENCE [LARGE SCALE GENOMIC DNA]</scope>
    <source>
        <strain evidence="10 11">DAOM BR117</strain>
    </source>
</reference>
<evidence type="ECO:0000256" key="7">
    <source>
        <dbReference type="SAM" id="Coils"/>
    </source>
</evidence>
<feature type="coiled-coil region" evidence="7">
    <location>
        <begin position="2267"/>
        <end position="2332"/>
    </location>
</feature>
<feature type="compositionally biased region" description="Low complexity" evidence="8">
    <location>
        <begin position="21"/>
        <end position="35"/>
    </location>
</feature>
<feature type="coiled-coil region" evidence="7">
    <location>
        <begin position="2675"/>
        <end position="2716"/>
    </location>
</feature>
<organism evidence="10 11">
    <name type="scientific">Spizellomyces punctatus (strain DAOM BR117)</name>
    <dbReference type="NCBI Taxonomy" id="645134"/>
    <lineage>
        <taxon>Eukaryota</taxon>
        <taxon>Fungi</taxon>
        <taxon>Fungi incertae sedis</taxon>
        <taxon>Chytridiomycota</taxon>
        <taxon>Chytridiomycota incertae sedis</taxon>
        <taxon>Chytridiomycetes</taxon>
        <taxon>Spizellomycetales</taxon>
        <taxon>Spizellomycetaceae</taxon>
        <taxon>Spizellomyces</taxon>
    </lineage>
</organism>
<dbReference type="OMA" id="WSLKATY"/>
<evidence type="ECO:0000256" key="6">
    <source>
        <dbReference type="PROSITE-ProRule" id="PRU00283"/>
    </source>
</evidence>
<comment type="similarity">
    <text evidence="6">Belongs to the TRAFAC class myosin-kinesin ATPase superfamily. Kinesin family.</text>
</comment>
<feature type="compositionally biased region" description="Low complexity" evidence="8">
    <location>
        <begin position="2658"/>
        <end position="2669"/>
    </location>
</feature>
<keyword evidence="11" id="KW-1185">Reference proteome</keyword>
<evidence type="ECO:0000256" key="8">
    <source>
        <dbReference type="SAM" id="MobiDB-lite"/>
    </source>
</evidence>
<dbReference type="GO" id="GO:0007018">
    <property type="term" value="P:microtubule-based movement"/>
    <property type="evidence" value="ECO:0007669"/>
    <property type="project" value="InterPro"/>
</dbReference>
<feature type="compositionally biased region" description="Basic and acidic residues" evidence="8">
    <location>
        <begin position="2773"/>
        <end position="2783"/>
    </location>
</feature>
<dbReference type="GO" id="GO:0005875">
    <property type="term" value="C:microtubule associated complex"/>
    <property type="evidence" value="ECO:0007669"/>
    <property type="project" value="TreeGrafter"/>
</dbReference>
<accession>A0A0L0HVR1</accession>
<feature type="compositionally biased region" description="Pro residues" evidence="8">
    <location>
        <begin position="8"/>
        <end position="19"/>
    </location>
</feature>
<keyword evidence="5 7" id="KW-0175">Coiled coil</keyword>